<protein>
    <submittedName>
        <fullName evidence="2">Putative cdna flj58155 highly similar to cohesin subunit sa-2</fullName>
    </submittedName>
</protein>
<accession>A0A0K8RB16</accession>
<proteinExistence type="evidence at transcript level"/>
<sequence length="175" mass="19829">MSVISGISSRGSTVRSKKSKPSTGKRKVVEGMQLTLTEESSSSDSMWLSREQTLHTPVMMQTPQLTSTIMREPKGLRPEDSFMGVYPMQTEHHQTPLDYNRRGTSLMEDDEEPIVEDVMMSSEGRIEDLNEGMDFDTMDIDLPPSKNRRERTELKPDFFDPASIMDESVLGVSMF</sequence>
<evidence type="ECO:0000256" key="1">
    <source>
        <dbReference type="SAM" id="MobiDB-lite"/>
    </source>
</evidence>
<feature type="compositionally biased region" description="Basic residues" evidence="1">
    <location>
        <begin position="15"/>
        <end position="26"/>
    </location>
</feature>
<feature type="compositionally biased region" description="Polar residues" evidence="1">
    <location>
        <begin position="1"/>
        <end position="14"/>
    </location>
</feature>
<dbReference type="EMBL" id="GADI01006154">
    <property type="protein sequence ID" value="JAA67654.1"/>
    <property type="molecule type" value="mRNA"/>
</dbReference>
<name>A0A0K8RB16_IXORI</name>
<reference evidence="2" key="1">
    <citation type="submission" date="2012-12" db="EMBL/GenBank/DDBJ databases">
        <title>Identification and characterization of a phenylalanine ammonia-lyase gene family in Isatis indigotica Fort.</title>
        <authorList>
            <person name="Liu Q."/>
            <person name="Chen J."/>
            <person name="Zhou X."/>
            <person name="Di P."/>
            <person name="Xiao Y."/>
            <person name="Xuan H."/>
            <person name="Zhang L."/>
            <person name="Chen W."/>
        </authorList>
    </citation>
    <scope>NUCLEOTIDE SEQUENCE</scope>
    <source>
        <tissue evidence="2">Salivary gland</tissue>
    </source>
</reference>
<feature type="region of interest" description="Disordered" evidence="1">
    <location>
        <begin position="1"/>
        <end position="27"/>
    </location>
</feature>
<evidence type="ECO:0000313" key="2">
    <source>
        <dbReference type="EMBL" id="JAA67654.1"/>
    </source>
</evidence>
<organism evidence="2">
    <name type="scientific">Ixodes ricinus</name>
    <name type="common">Common tick</name>
    <name type="synonym">Acarus ricinus</name>
    <dbReference type="NCBI Taxonomy" id="34613"/>
    <lineage>
        <taxon>Eukaryota</taxon>
        <taxon>Metazoa</taxon>
        <taxon>Ecdysozoa</taxon>
        <taxon>Arthropoda</taxon>
        <taxon>Chelicerata</taxon>
        <taxon>Arachnida</taxon>
        <taxon>Acari</taxon>
        <taxon>Parasitiformes</taxon>
        <taxon>Ixodida</taxon>
        <taxon>Ixodoidea</taxon>
        <taxon>Ixodidae</taxon>
        <taxon>Ixodinae</taxon>
        <taxon>Ixodes</taxon>
    </lineage>
</organism>
<dbReference type="AlphaFoldDB" id="A0A0K8RB16"/>